<reference evidence="4" key="1">
    <citation type="journal article" date="2019" name="Int. J. Syst. Evol. Microbiol.">
        <title>The Global Catalogue of Microorganisms (GCM) 10K type strain sequencing project: providing services to taxonomists for standard genome sequencing and annotation.</title>
        <authorList>
            <consortium name="The Broad Institute Genomics Platform"/>
            <consortium name="The Broad Institute Genome Sequencing Center for Infectious Disease"/>
            <person name="Wu L."/>
            <person name="Ma J."/>
        </authorList>
    </citation>
    <scope>NUCLEOTIDE SEQUENCE [LARGE SCALE GENOMIC DNA]</scope>
    <source>
        <strain evidence="4">JCM 16014</strain>
    </source>
</reference>
<evidence type="ECO:0000256" key="1">
    <source>
        <dbReference type="PROSITE-ProRule" id="PRU00169"/>
    </source>
</evidence>
<dbReference type="RefSeq" id="WP_344663511.1">
    <property type="nucleotide sequence ID" value="NZ_BAAAQN010000001.1"/>
</dbReference>
<feature type="domain" description="Response regulatory" evidence="2">
    <location>
        <begin position="13"/>
        <end position="133"/>
    </location>
</feature>
<evidence type="ECO:0000313" key="3">
    <source>
        <dbReference type="EMBL" id="GAA2011383.1"/>
    </source>
</evidence>
<dbReference type="PANTHER" id="PTHR44520:SF2">
    <property type="entry name" value="RESPONSE REGULATOR RCP1"/>
    <property type="match status" value="1"/>
</dbReference>
<keyword evidence="4" id="KW-1185">Reference proteome</keyword>
<dbReference type="InterPro" id="IPR001789">
    <property type="entry name" value="Sig_transdc_resp-reg_receiver"/>
</dbReference>
<comment type="caution">
    <text evidence="3">The sequence shown here is derived from an EMBL/GenBank/DDBJ whole genome shotgun (WGS) entry which is preliminary data.</text>
</comment>
<dbReference type="EMBL" id="BAAAQN010000001">
    <property type="protein sequence ID" value="GAA2011383.1"/>
    <property type="molecule type" value="Genomic_DNA"/>
</dbReference>
<evidence type="ECO:0000313" key="4">
    <source>
        <dbReference type="Proteomes" id="UP001500751"/>
    </source>
</evidence>
<feature type="modified residue" description="4-aspartylphosphate" evidence="1">
    <location>
        <position position="66"/>
    </location>
</feature>
<dbReference type="Proteomes" id="UP001500751">
    <property type="component" value="Unassembled WGS sequence"/>
</dbReference>
<dbReference type="InterPro" id="IPR011006">
    <property type="entry name" value="CheY-like_superfamily"/>
</dbReference>
<dbReference type="Gene3D" id="3.40.50.2300">
    <property type="match status" value="1"/>
</dbReference>
<protein>
    <submittedName>
        <fullName evidence="3">Response regulator</fullName>
    </submittedName>
</protein>
<dbReference type="SUPFAM" id="SSF52172">
    <property type="entry name" value="CheY-like"/>
    <property type="match status" value="1"/>
</dbReference>
<evidence type="ECO:0000259" key="2">
    <source>
        <dbReference type="PROSITE" id="PS50110"/>
    </source>
</evidence>
<dbReference type="CDD" id="cd17557">
    <property type="entry name" value="REC_Rcp-like"/>
    <property type="match status" value="1"/>
</dbReference>
<keyword evidence="1" id="KW-0597">Phosphoprotein</keyword>
<dbReference type="InterPro" id="IPR052893">
    <property type="entry name" value="TCS_response_regulator"/>
</dbReference>
<sequence>MTTGSLVRPRAYDILLVEDDAADALLIKDALLERGQHVITRVEDGVEALQRLQDPRFAHPDLIVMDLNMPRMNGHELLAVLKADAALKVIPVVVLSTSDAPDDVTGAYARHANAYVAKPFNLDDFTAAVHNIHTFFFDTASTVPRTEG</sequence>
<dbReference type="PROSITE" id="PS50110">
    <property type="entry name" value="RESPONSE_REGULATORY"/>
    <property type="match status" value="1"/>
</dbReference>
<dbReference type="Pfam" id="PF00072">
    <property type="entry name" value="Response_reg"/>
    <property type="match status" value="1"/>
</dbReference>
<dbReference type="SMART" id="SM00448">
    <property type="entry name" value="REC"/>
    <property type="match status" value="1"/>
</dbReference>
<accession>A0ABP5F1Q8</accession>
<organism evidence="3 4">
    <name type="scientific">Catenulispora yoronensis</name>
    <dbReference type="NCBI Taxonomy" id="450799"/>
    <lineage>
        <taxon>Bacteria</taxon>
        <taxon>Bacillati</taxon>
        <taxon>Actinomycetota</taxon>
        <taxon>Actinomycetes</taxon>
        <taxon>Catenulisporales</taxon>
        <taxon>Catenulisporaceae</taxon>
        <taxon>Catenulispora</taxon>
    </lineage>
</organism>
<proteinExistence type="predicted"/>
<name>A0ABP5F1Q8_9ACTN</name>
<gene>
    <name evidence="3" type="ORF">GCM10009839_01840</name>
</gene>
<dbReference type="PANTHER" id="PTHR44520">
    <property type="entry name" value="RESPONSE REGULATOR RCP1-RELATED"/>
    <property type="match status" value="1"/>
</dbReference>